<dbReference type="InterPro" id="IPR003323">
    <property type="entry name" value="OTU_dom"/>
</dbReference>
<dbReference type="EMBL" id="JADGJD010000093">
    <property type="protein sequence ID" value="KAJ3055141.1"/>
    <property type="molecule type" value="Genomic_DNA"/>
</dbReference>
<keyword evidence="4" id="KW-1185">Reference proteome</keyword>
<dbReference type="SUPFAM" id="SSF54001">
    <property type="entry name" value="Cysteine proteinases"/>
    <property type="match status" value="1"/>
</dbReference>
<accession>A0AAD5X8J8</accession>
<dbReference type="GO" id="GO:0016579">
    <property type="term" value="P:protein deubiquitination"/>
    <property type="evidence" value="ECO:0007669"/>
    <property type="project" value="TreeGrafter"/>
</dbReference>
<evidence type="ECO:0000313" key="4">
    <source>
        <dbReference type="Proteomes" id="UP001212841"/>
    </source>
</evidence>
<dbReference type="PANTHER" id="PTHR12419:SF10">
    <property type="entry name" value="DEUBIQUITINASE OTUD6B"/>
    <property type="match status" value="1"/>
</dbReference>
<dbReference type="GO" id="GO:0004843">
    <property type="term" value="F:cysteine-type deubiquitinase activity"/>
    <property type="evidence" value="ECO:0007669"/>
    <property type="project" value="TreeGrafter"/>
</dbReference>
<proteinExistence type="predicted"/>
<protein>
    <submittedName>
        <fullName evidence="3">OTU domain-containing protein 6B</fullName>
    </submittedName>
</protein>
<reference evidence="3" key="1">
    <citation type="submission" date="2020-05" db="EMBL/GenBank/DDBJ databases">
        <title>Phylogenomic resolution of chytrid fungi.</title>
        <authorList>
            <person name="Stajich J.E."/>
            <person name="Amses K."/>
            <person name="Simmons R."/>
            <person name="Seto K."/>
            <person name="Myers J."/>
            <person name="Bonds A."/>
            <person name="Quandt C.A."/>
            <person name="Barry K."/>
            <person name="Liu P."/>
            <person name="Grigoriev I."/>
            <person name="Longcore J.E."/>
            <person name="James T.Y."/>
        </authorList>
    </citation>
    <scope>NUCLEOTIDE SEQUENCE</scope>
    <source>
        <strain evidence="3">JEL0318</strain>
    </source>
</reference>
<dbReference type="AlphaFoldDB" id="A0AAD5X8J8"/>
<gene>
    <name evidence="3" type="primary">OTUD6B</name>
    <name evidence="3" type="ORF">HK097_011378</name>
</gene>
<feature type="region of interest" description="Disordered" evidence="1">
    <location>
        <begin position="1"/>
        <end position="153"/>
    </location>
</feature>
<name>A0AAD5X8J8_9FUNG</name>
<feature type="compositionally biased region" description="Acidic residues" evidence="1">
    <location>
        <begin position="88"/>
        <end position="97"/>
    </location>
</feature>
<sequence>MADIEDSIAATRTETLEDVQARHRKEVKELTAKTTTLKKSVGKGAGDKKKKKEITEQIALMEAELSKRHEQELAAAEQQTTESLAQEEGPEQPEAEDASAALEDLSISSSPAPQQGGKKKPNRQKLRKERKAQQFEEMRRQAEEEAANTENTKEIEDAAIAKLIEPLALSIKQIPPDGHCLYNAVAHQLSLHDQSDSKSYKELRHIAAEYMRKNPDDFMPFLVNNQGDCYNDAEYKQYCNTVEETALWGGQLEIQALSKALGRPIHIVQMGSPVLKVGEDLAGQPLTVS</sequence>
<feature type="domain" description="OTU" evidence="2">
    <location>
        <begin position="169"/>
        <end position="289"/>
    </location>
</feature>
<evidence type="ECO:0000259" key="2">
    <source>
        <dbReference type="PROSITE" id="PS50802"/>
    </source>
</evidence>
<dbReference type="PROSITE" id="PS50802">
    <property type="entry name" value="OTU"/>
    <property type="match status" value="1"/>
</dbReference>
<dbReference type="Pfam" id="PF02338">
    <property type="entry name" value="OTU"/>
    <property type="match status" value="1"/>
</dbReference>
<dbReference type="InterPro" id="IPR038765">
    <property type="entry name" value="Papain-like_cys_pep_sf"/>
</dbReference>
<evidence type="ECO:0000313" key="3">
    <source>
        <dbReference type="EMBL" id="KAJ3055141.1"/>
    </source>
</evidence>
<feature type="compositionally biased region" description="Basic residues" evidence="1">
    <location>
        <begin position="117"/>
        <end position="130"/>
    </location>
</feature>
<dbReference type="Proteomes" id="UP001212841">
    <property type="component" value="Unassembled WGS sequence"/>
</dbReference>
<feature type="compositionally biased region" description="Basic and acidic residues" evidence="1">
    <location>
        <begin position="131"/>
        <end position="143"/>
    </location>
</feature>
<comment type="caution">
    <text evidence="3">The sequence shown here is derived from an EMBL/GenBank/DDBJ whole genome shotgun (WGS) entry which is preliminary data.</text>
</comment>
<dbReference type="InterPro" id="IPR050704">
    <property type="entry name" value="Peptidase_C85-like"/>
</dbReference>
<organism evidence="3 4">
    <name type="scientific">Rhizophlyctis rosea</name>
    <dbReference type="NCBI Taxonomy" id="64517"/>
    <lineage>
        <taxon>Eukaryota</taxon>
        <taxon>Fungi</taxon>
        <taxon>Fungi incertae sedis</taxon>
        <taxon>Chytridiomycota</taxon>
        <taxon>Chytridiomycota incertae sedis</taxon>
        <taxon>Chytridiomycetes</taxon>
        <taxon>Rhizophlyctidales</taxon>
        <taxon>Rhizophlyctidaceae</taxon>
        <taxon>Rhizophlyctis</taxon>
    </lineage>
</organism>
<evidence type="ECO:0000256" key="1">
    <source>
        <dbReference type="SAM" id="MobiDB-lite"/>
    </source>
</evidence>
<dbReference type="Gene3D" id="3.90.70.80">
    <property type="match status" value="1"/>
</dbReference>
<dbReference type="PANTHER" id="PTHR12419">
    <property type="entry name" value="OTU DOMAIN CONTAINING PROTEIN"/>
    <property type="match status" value="1"/>
</dbReference>
<dbReference type="CDD" id="cd22748">
    <property type="entry name" value="OTU_OTUD6-like"/>
    <property type="match status" value="1"/>
</dbReference>